<keyword evidence="2" id="KW-1185">Reference proteome</keyword>
<dbReference type="InterPro" id="IPR016024">
    <property type="entry name" value="ARM-type_fold"/>
</dbReference>
<dbReference type="RefSeq" id="WP_220590199.1">
    <property type="nucleotide sequence ID" value="NZ_RKLQ01000007.1"/>
</dbReference>
<dbReference type="SUPFAM" id="SSF48371">
    <property type="entry name" value="ARM repeat"/>
    <property type="match status" value="1"/>
</dbReference>
<protein>
    <submittedName>
        <fullName evidence="1">HEAT repeat domain-containing protein</fullName>
    </submittedName>
</protein>
<organism evidence="1 2">
    <name type="scientific">Haloarcula salinisoli</name>
    <dbReference type="NCBI Taxonomy" id="2487746"/>
    <lineage>
        <taxon>Archaea</taxon>
        <taxon>Methanobacteriati</taxon>
        <taxon>Methanobacteriota</taxon>
        <taxon>Stenosarchaea group</taxon>
        <taxon>Halobacteria</taxon>
        <taxon>Halobacteriales</taxon>
        <taxon>Haloarculaceae</taxon>
        <taxon>Haloarcula</taxon>
    </lineage>
</organism>
<evidence type="ECO:0000313" key="1">
    <source>
        <dbReference type="EMBL" id="MBX0306003.1"/>
    </source>
</evidence>
<sequence>MYDSNDTIQEILDEGTLFELTYEAADGEKTFLVTHRAAPRPSMIPLDGPPVFYFDAFGGEQTHKVTLPELRNLTPVSVDTLADPLMDHAISAMVTVADETPESVVVDDVLSAIAATSDSDGDVYSVLQLVYLVIDDRTEAVETLVGPVLPLLQDSETAIGRAILEQVLEQIEAAPESFEQHVQAFIALADHPVYGVTALRGLVELAEADATTVLDAIPALEVAATSDDEEARQWAVYALSVIAGDHPGAVYPAVDVLIECLQRGDESTLTNVLSALGKITSAYPDAAEPVTADLVALLDDESKRTRNNAVGLLGDIAQQHPDIVVEYAAPIAGRLSDPNIQARINASSALLEAGEADPAAIRAQHEALEAALDDASPEVRANACTLIGNSEAPVSVELVKEVRDSDLDSTVRERAAMAVERLS</sequence>
<dbReference type="Proteomes" id="UP000783863">
    <property type="component" value="Unassembled WGS sequence"/>
</dbReference>
<dbReference type="AlphaFoldDB" id="A0A8J7YLL9"/>
<dbReference type="Gene3D" id="1.25.10.10">
    <property type="entry name" value="Leucine-rich Repeat Variant"/>
    <property type="match status" value="1"/>
</dbReference>
<proteinExistence type="predicted"/>
<comment type="caution">
    <text evidence="1">The sequence shown here is derived from an EMBL/GenBank/DDBJ whole genome shotgun (WGS) entry which is preliminary data.</text>
</comment>
<name>A0A8J7YLL9_9EURY</name>
<gene>
    <name evidence="1" type="ORF">EGD98_20355</name>
</gene>
<reference evidence="1" key="1">
    <citation type="submission" date="2021-06" db="EMBL/GenBank/DDBJ databases">
        <title>Halomicroarcula sp. F24A a new haloarchaeum isolated from saline soil.</title>
        <authorList>
            <person name="Duran-Viseras A."/>
            <person name="Sanchez-Porro C."/>
            <person name="Ventosa A."/>
        </authorList>
    </citation>
    <scope>NUCLEOTIDE SEQUENCE</scope>
    <source>
        <strain evidence="1">F24A</strain>
    </source>
</reference>
<dbReference type="EMBL" id="RKLQ01000007">
    <property type="protein sequence ID" value="MBX0306003.1"/>
    <property type="molecule type" value="Genomic_DNA"/>
</dbReference>
<accession>A0A8J7YLL9</accession>
<dbReference type="InterPro" id="IPR011989">
    <property type="entry name" value="ARM-like"/>
</dbReference>
<evidence type="ECO:0000313" key="2">
    <source>
        <dbReference type="Proteomes" id="UP000783863"/>
    </source>
</evidence>